<sequence>MKAKLERYLRWLREGFLQMLRLHPVESALTVYACAGCLLTYELDWDHSLPKLALAALFFAVALVVNNLAGRGPWRRVYWVSWTPIVPLSLWGGLEAWIVSEPAFLTFGILVPLALLMCRRAVHNERFVCDALLWLRSGVLAVFFANVALGLFGAILFSTTYIFGLEGAWIDHVWTYALIVFETFAVPVLFLMMADRWREAGYESNRILEILLNYIVAPALLIYTAILYLYMAKILVTWSLPEGGVAYLVFGFTLFALAVKALQFLMRKRLYDWFFDRFSLISLPTQLLFWVGAIRRTSEYGLTSPRIYLLVCGGLMTLCVVLFLFRRAGRYMYVCLTAFAVFAAFAYVPSLEPERLAVRSQVGRAVRIAESLGRLGDDGRLILTPVPPADSVYREAYHGLYESLKFVERRDTAVFARFGTDLDGFAAIFPERMRSYVRWGYDYCNSYCVNNIIELEAPVNARFEVNAEYPHYYMNLRGWSDSSYHFGGDTLRLFLGEERAVHRIPCQELLERQLKESGFEPSEGCEPTSDQLLRLLDYRDDRCRILFENIKLERTDSAVVIQGLSINAVLMR</sequence>
<dbReference type="RefSeq" id="WP_244075959.1">
    <property type="nucleotide sequence ID" value="NZ_AP025581.1"/>
</dbReference>
<feature type="transmembrane region" description="Helical" evidence="1">
    <location>
        <begin position="173"/>
        <end position="191"/>
    </location>
</feature>
<dbReference type="AlphaFoldDB" id="A0AA37KK65"/>
<feature type="transmembrane region" description="Helical" evidence="1">
    <location>
        <begin position="274"/>
        <end position="294"/>
    </location>
</feature>
<evidence type="ECO:0000313" key="3">
    <source>
        <dbReference type="Proteomes" id="UP001055105"/>
    </source>
</evidence>
<feature type="transmembrane region" description="Helical" evidence="1">
    <location>
        <begin position="244"/>
        <end position="262"/>
    </location>
</feature>
<accession>A0AA37KK65</accession>
<dbReference type="Pfam" id="PF13687">
    <property type="entry name" value="DUF4153"/>
    <property type="match status" value="1"/>
</dbReference>
<feature type="transmembrane region" description="Helical" evidence="1">
    <location>
        <begin position="306"/>
        <end position="324"/>
    </location>
</feature>
<feature type="transmembrane region" description="Helical" evidence="1">
    <location>
        <begin position="53"/>
        <end position="70"/>
    </location>
</feature>
<feature type="transmembrane region" description="Helical" evidence="1">
    <location>
        <begin position="20"/>
        <end position="41"/>
    </location>
</feature>
<evidence type="ECO:0000256" key="1">
    <source>
        <dbReference type="SAM" id="Phobius"/>
    </source>
</evidence>
<organism evidence="2 3">
    <name type="scientific">Alistipes finegoldii</name>
    <dbReference type="NCBI Taxonomy" id="214856"/>
    <lineage>
        <taxon>Bacteria</taxon>
        <taxon>Pseudomonadati</taxon>
        <taxon>Bacteroidota</taxon>
        <taxon>Bacteroidia</taxon>
        <taxon>Bacteroidales</taxon>
        <taxon>Rikenellaceae</taxon>
        <taxon>Alistipes</taxon>
    </lineage>
</organism>
<name>A0AA37KK65_9BACT</name>
<proteinExistence type="predicted"/>
<gene>
    <name evidence="2" type="ORF">CE91St16_03100</name>
</gene>
<keyword evidence="1" id="KW-0472">Membrane</keyword>
<dbReference type="InterPro" id="IPR025291">
    <property type="entry name" value="DUF4153"/>
</dbReference>
<feature type="transmembrane region" description="Helical" evidence="1">
    <location>
        <begin position="331"/>
        <end position="348"/>
    </location>
</feature>
<protein>
    <recommendedName>
        <fullName evidence="4">DUF4153 domain-containing protein</fullName>
    </recommendedName>
</protein>
<dbReference type="EMBL" id="BQOL01000001">
    <property type="protein sequence ID" value="GKI17402.1"/>
    <property type="molecule type" value="Genomic_DNA"/>
</dbReference>
<evidence type="ECO:0008006" key="4">
    <source>
        <dbReference type="Google" id="ProtNLM"/>
    </source>
</evidence>
<feature type="transmembrane region" description="Helical" evidence="1">
    <location>
        <begin position="104"/>
        <end position="122"/>
    </location>
</feature>
<dbReference type="Proteomes" id="UP001055105">
    <property type="component" value="Unassembled WGS sequence"/>
</dbReference>
<keyword evidence="1" id="KW-1133">Transmembrane helix</keyword>
<feature type="transmembrane region" description="Helical" evidence="1">
    <location>
        <begin position="211"/>
        <end position="232"/>
    </location>
</feature>
<feature type="transmembrane region" description="Helical" evidence="1">
    <location>
        <begin position="134"/>
        <end position="161"/>
    </location>
</feature>
<comment type="caution">
    <text evidence="2">The sequence shown here is derived from an EMBL/GenBank/DDBJ whole genome shotgun (WGS) entry which is preliminary data.</text>
</comment>
<evidence type="ECO:0000313" key="2">
    <source>
        <dbReference type="EMBL" id="GKI17402.1"/>
    </source>
</evidence>
<keyword evidence="1" id="KW-0812">Transmembrane</keyword>
<reference evidence="2" key="1">
    <citation type="submission" date="2022-01" db="EMBL/GenBank/DDBJ databases">
        <title>Novel bile acid biosynthetic pathways are enriched in the microbiome of centenarians.</title>
        <authorList>
            <person name="Sato Y."/>
            <person name="Atarashi K."/>
            <person name="Plichta R.D."/>
            <person name="Arai Y."/>
            <person name="Sasajima S."/>
            <person name="Kearney M.S."/>
            <person name="Suda W."/>
            <person name="Takeshita K."/>
            <person name="Sasaki T."/>
            <person name="Okamoto S."/>
            <person name="Skelly N.A."/>
            <person name="Okamura Y."/>
            <person name="Vlamakis H."/>
            <person name="Li Y."/>
            <person name="Tanoue T."/>
            <person name="Takei H."/>
            <person name="Nittono H."/>
            <person name="Narushima S."/>
            <person name="Irie J."/>
            <person name="Itoh H."/>
            <person name="Moriya K."/>
            <person name="Sugiura Y."/>
            <person name="Suematsu M."/>
            <person name="Moritoki N."/>
            <person name="Shibata S."/>
            <person name="Littman R.D."/>
            <person name="Fischbach A.M."/>
            <person name="Uwamino Y."/>
            <person name="Inoue T."/>
            <person name="Honda A."/>
            <person name="Hattori M."/>
            <person name="Murai T."/>
            <person name="Xavier J.R."/>
            <person name="Hirose N."/>
            <person name="Honda K."/>
        </authorList>
    </citation>
    <scope>NUCLEOTIDE SEQUENCE</scope>
    <source>
        <strain evidence="2">CE91-St16</strain>
    </source>
</reference>
<feature type="transmembrane region" description="Helical" evidence="1">
    <location>
        <begin position="77"/>
        <end position="98"/>
    </location>
</feature>